<evidence type="ECO:0000313" key="3">
    <source>
        <dbReference type="Proteomes" id="UP000051176"/>
    </source>
</evidence>
<dbReference type="eggNOG" id="COG0664">
    <property type="taxonomic scope" value="Bacteria"/>
</dbReference>
<evidence type="ECO:0000313" key="2">
    <source>
        <dbReference type="EMBL" id="KRK36318.1"/>
    </source>
</evidence>
<proteinExistence type="predicted"/>
<dbReference type="OrthoDB" id="581021at2"/>
<dbReference type="STRING" id="357278.IV61_GL001050"/>
<dbReference type="Pfam" id="PF00027">
    <property type="entry name" value="cNMP_binding"/>
    <property type="match status" value="1"/>
</dbReference>
<dbReference type="Gene3D" id="2.60.120.10">
    <property type="entry name" value="Jelly Rolls"/>
    <property type="match status" value="1"/>
</dbReference>
<dbReference type="RefSeq" id="WP_020089716.1">
    <property type="nucleotide sequence ID" value="NZ_AZCZ01000024.1"/>
</dbReference>
<dbReference type="InterPro" id="IPR014710">
    <property type="entry name" value="RmlC-like_jellyroll"/>
</dbReference>
<dbReference type="InterPro" id="IPR018490">
    <property type="entry name" value="cNMP-bd_dom_sf"/>
</dbReference>
<dbReference type="InterPro" id="IPR000595">
    <property type="entry name" value="cNMP-bd_dom"/>
</dbReference>
<dbReference type="GO" id="GO:0005829">
    <property type="term" value="C:cytosol"/>
    <property type="evidence" value="ECO:0007669"/>
    <property type="project" value="TreeGrafter"/>
</dbReference>
<name>A0A0R1GQP4_9LACO</name>
<dbReference type="PATRIC" id="fig|1267003.4.peg.1011"/>
<dbReference type="CDD" id="cd00038">
    <property type="entry name" value="CAP_ED"/>
    <property type="match status" value="1"/>
</dbReference>
<organism evidence="2 3">
    <name type="scientific">Levilactobacillus parabrevis ATCC 53295</name>
    <dbReference type="NCBI Taxonomy" id="1267003"/>
    <lineage>
        <taxon>Bacteria</taxon>
        <taxon>Bacillati</taxon>
        <taxon>Bacillota</taxon>
        <taxon>Bacilli</taxon>
        <taxon>Lactobacillales</taxon>
        <taxon>Lactobacillaceae</taxon>
        <taxon>Levilactobacillus</taxon>
    </lineage>
</organism>
<dbReference type="SUPFAM" id="SSF46785">
    <property type="entry name" value="Winged helix' DNA-binding domain"/>
    <property type="match status" value="1"/>
</dbReference>
<dbReference type="PANTHER" id="PTHR24567">
    <property type="entry name" value="CRP FAMILY TRANSCRIPTIONAL REGULATORY PROTEIN"/>
    <property type="match status" value="1"/>
</dbReference>
<dbReference type="PROSITE" id="PS50042">
    <property type="entry name" value="CNMP_BINDING_3"/>
    <property type="match status" value="1"/>
</dbReference>
<dbReference type="Proteomes" id="UP000051176">
    <property type="component" value="Unassembled WGS sequence"/>
</dbReference>
<dbReference type="InterPro" id="IPR050397">
    <property type="entry name" value="Env_Response_Regulators"/>
</dbReference>
<sequence length="220" mass="24951">MMNDLAALVAQEPVLQQLLRTCPLHIINAFQIEHYAVDEFQFDQGAQYDNTYILAAGKVKIYLMSAGGKAVALDIYEKGAFIGEQEALLDKPYSASVVNLTPVTVLRIPNDLFKTWLKEDQHFSQELIVNLSAQIYTLTNRTERYSLHSALDQAISYLIWATRRNQVVTRTNLLNEVDTSSRNLNRIIKQLRDLDVITVDKSQISVTNLPQLITILRNEG</sequence>
<dbReference type="AlphaFoldDB" id="A0A0R1GQP4"/>
<accession>A0A0R1GQP4</accession>
<keyword evidence="3" id="KW-1185">Reference proteome</keyword>
<protein>
    <submittedName>
        <fullName evidence="2">Crp family regulatory protein</fullName>
    </submittedName>
</protein>
<dbReference type="EMBL" id="AZCZ01000024">
    <property type="protein sequence ID" value="KRK36318.1"/>
    <property type="molecule type" value="Genomic_DNA"/>
</dbReference>
<dbReference type="SUPFAM" id="SSF51206">
    <property type="entry name" value="cAMP-binding domain-like"/>
    <property type="match status" value="1"/>
</dbReference>
<dbReference type="SMART" id="SM00100">
    <property type="entry name" value="cNMP"/>
    <property type="match status" value="1"/>
</dbReference>
<comment type="caution">
    <text evidence="2">The sequence shown here is derived from an EMBL/GenBank/DDBJ whole genome shotgun (WGS) entry which is preliminary data.</text>
</comment>
<dbReference type="InterPro" id="IPR036390">
    <property type="entry name" value="WH_DNA-bd_sf"/>
</dbReference>
<gene>
    <name evidence="2" type="ORF">FD07_GL000952</name>
</gene>
<feature type="domain" description="Cyclic nucleotide-binding" evidence="1">
    <location>
        <begin position="14"/>
        <end position="134"/>
    </location>
</feature>
<evidence type="ECO:0000259" key="1">
    <source>
        <dbReference type="PROSITE" id="PS50042"/>
    </source>
</evidence>
<reference evidence="2 3" key="1">
    <citation type="journal article" date="2015" name="Genome Announc.">
        <title>Expanding the biotechnology potential of lactobacilli through comparative genomics of 213 strains and associated genera.</title>
        <authorList>
            <person name="Sun Z."/>
            <person name="Harris H.M."/>
            <person name="McCann A."/>
            <person name="Guo C."/>
            <person name="Argimon S."/>
            <person name="Zhang W."/>
            <person name="Yang X."/>
            <person name="Jeffery I.B."/>
            <person name="Cooney J.C."/>
            <person name="Kagawa T.F."/>
            <person name="Liu W."/>
            <person name="Song Y."/>
            <person name="Salvetti E."/>
            <person name="Wrobel A."/>
            <person name="Rasinkangas P."/>
            <person name="Parkhill J."/>
            <person name="Rea M.C."/>
            <person name="O'Sullivan O."/>
            <person name="Ritari J."/>
            <person name="Douillard F.P."/>
            <person name="Paul Ross R."/>
            <person name="Yang R."/>
            <person name="Briner A.E."/>
            <person name="Felis G.E."/>
            <person name="de Vos W.M."/>
            <person name="Barrangou R."/>
            <person name="Klaenhammer T.R."/>
            <person name="Caufield P.W."/>
            <person name="Cui Y."/>
            <person name="Zhang H."/>
            <person name="O'Toole P.W."/>
        </authorList>
    </citation>
    <scope>NUCLEOTIDE SEQUENCE [LARGE SCALE GENOMIC DNA]</scope>
    <source>
        <strain evidence="2 3">ATCC 53295</strain>
    </source>
</reference>
<dbReference type="PANTHER" id="PTHR24567:SF26">
    <property type="entry name" value="REGULATORY PROTEIN YEIL"/>
    <property type="match status" value="1"/>
</dbReference>
<dbReference type="GO" id="GO:0003700">
    <property type="term" value="F:DNA-binding transcription factor activity"/>
    <property type="evidence" value="ECO:0007669"/>
    <property type="project" value="TreeGrafter"/>
</dbReference>